<dbReference type="Proteomes" id="UP001529510">
    <property type="component" value="Unassembled WGS sequence"/>
</dbReference>
<reference evidence="2 3" key="1">
    <citation type="submission" date="2024-05" db="EMBL/GenBank/DDBJ databases">
        <title>Genome sequencing and assembly of Indian major carp, Cirrhinus mrigala (Hamilton, 1822).</title>
        <authorList>
            <person name="Mohindra V."/>
            <person name="Chowdhury L.M."/>
            <person name="Lal K."/>
            <person name="Jena J.K."/>
        </authorList>
    </citation>
    <scope>NUCLEOTIDE SEQUENCE [LARGE SCALE GENOMIC DNA]</scope>
    <source>
        <strain evidence="2">CM1030</strain>
        <tissue evidence="2">Blood</tissue>
    </source>
</reference>
<organism evidence="2 3">
    <name type="scientific">Cirrhinus mrigala</name>
    <name type="common">Mrigala</name>
    <dbReference type="NCBI Taxonomy" id="683832"/>
    <lineage>
        <taxon>Eukaryota</taxon>
        <taxon>Metazoa</taxon>
        <taxon>Chordata</taxon>
        <taxon>Craniata</taxon>
        <taxon>Vertebrata</taxon>
        <taxon>Euteleostomi</taxon>
        <taxon>Actinopterygii</taxon>
        <taxon>Neopterygii</taxon>
        <taxon>Teleostei</taxon>
        <taxon>Ostariophysi</taxon>
        <taxon>Cypriniformes</taxon>
        <taxon>Cyprinidae</taxon>
        <taxon>Labeoninae</taxon>
        <taxon>Labeonini</taxon>
        <taxon>Cirrhinus</taxon>
    </lineage>
</organism>
<protein>
    <submittedName>
        <fullName evidence="2">Uncharacterized protein</fullName>
    </submittedName>
</protein>
<evidence type="ECO:0000313" key="2">
    <source>
        <dbReference type="EMBL" id="KAL0151080.1"/>
    </source>
</evidence>
<dbReference type="AlphaFoldDB" id="A0ABD0MQ26"/>
<feature type="non-terminal residue" evidence="2">
    <location>
        <position position="1"/>
    </location>
</feature>
<evidence type="ECO:0000313" key="3">
    <source>
        <dbReference type="Proteomes" id="UP001529510"/>
    </source>
</evidence>
<proteinExistence type="predicted"/>
<evidence type="ECO:0000256" key="1">
    <source>
        <dbReference type="SAM" id="MobiDB-lite"/>
    </source>
</evidence>
<feature type="region of interest" description="Disordered" evidence="1">
    <location>
        <begin position="150"/>
        <end position="181"/>
    </location>
</feature>
<keyword evidence="3" id="KW-1185">Reference proteome</keyword>
<dbReference type="EMBL" id="JAMKFB020000258">
    <property type="protein sequence ID" value="KAL0151080.1"/>
    <property type="molecule type" value="Genomic_DNA"/>
</dbReference>
<name>A0ABD0MQ26_CIRMR</name>
<gene>
    <name evidence="2" type="ORF">M9458_053593</name>
</gene>
<feature type="compositionally biased region" description="Polar residues" evidence="1">
    <location>
        <begin position="160"/>
        <end position="177"/>
    </location>
</feature>
<feature type="region of interest" description="Disordered" evidence="1">
    <location>
        <begin position="206"/>
        <end position="227"/>
    </location>
</feature>
<accession>A0ABD0MQ26</accession>
<comment type="caution">
    <text evidence="2">The sequence shown here is derived from an EMBL/GenBank/DDBJ whole genome shotgun (WGS) entry which is preliminary data.</text>
</comment>
<sequence length="227" mass="24564">GFPEDAQSHGSHFLCNSPGAAQYTPPPILAESQSSIPRLALGLALCQGNPLHQCPVGTDLQTEGSHDRSLQLGLGSFVRGQTSIRLLIKIGAAFAHQLPQNNVVFSVPKNPPASLKGASPPGHNPFTGWLDIVDGFAERFTVAQTLQLQRPRRRCDTSKRSSTVAGSSHQKTPSSETIPGDICQLRSGSAYSTPLLDAFPMRPQAMQQERPFNRERSGYLRNLSSLR</sequence>